<dbReference type="Gene3D" id="3.40.50.300">
    <property type="entry name" value="P-loop containing nucleotide triphosphate hydrolases"/>
    <property type="match status" value="1"/>
</dbReference>
<dbReference type="AlphaFoldDB" id="A0A0P1GLD7"/>
<evidence type="ECO:0000313" key="1">
    <source>
        <dbReference type="EMBL" id="CUH82916.1"/>
    </source>
</evidence>
<accession>A0A0P1GLD7</accession>
<evidence type="ECO:0000313" key="2">
    <source>
        <dbReference type="Proteomes" id="UP000051681"/>
    </source>
</evidence>
<keyword evidence="2" id="KW-1185">Reference proteome</keyword>
<dbReference type="Proteomes" id="UP000051681">
    <property type="component" value="Unassembled WGS sequence"/>
</dbReference>
<gene>
    <name evidence="1" type="ORF">TM5383_00098</name>
</gene>
<sequence>MTDAPETIRGRIEARSLGILNADAVGPARVAAYVDLGTPEDQRLPPMRMCTVLGVTMPLIHGVDAPHFAAALFQFLKAGRWA</sequence>
<dbReference type="STRING" id="340021.TM5383_00098"/>
<proteinExistence type="predicted"/>
<dbReference type="InterPro" id="IPR027417">
    <property type="entry name" value="P-loop_NTPase"/>
</dbReference>
<reference evidence="1 2" key="1">
    <citation type="submission" date="2015-09" db="EMBL/GenBank/DDBJ databases">
        <authorList>
            <consortium name="Swine Surveillance"/>
        </authorList>
    </citation>
    <scope>NUCLEOTIDE SEQUENCE [LARGE SCALE GENOMIC DNA]</scope>
    <source>
        <strain evidence="1 2">CECT 8383</strain>
    </source>
</reference>
<organism evidence="1 2">
    <name type="scientific">Thalassovita mediterranea</name>
    <dbReference type="NCBI Taxonomy" id="340021"/>
    <lineage>
        <taxon>Bacteria</taxon>
        <taxon>Pseudomonadati</taxon>
        <taxon>Pseudomonadota</taxon>
        <taxon>Alphaproteobacteria</taxon>
        <taxon>Rhodobacterales</taxon>
        <taxon>Roseobacteraceae</taxon>
        <taxon>Thalassovita</taxon>
    </lineage>
</organism>
<protein>
    <submittedName>
        <fullName evidence="1">Uncharacterized protein</fullName>
    </submittedName>
</protein>
<name>A0A0P1GLD7_9RHOB</name>
<dbReference type="EMBL" id="CYSF01000001">
    <property type="protein sequence ID" value="CUH82916.1"/>
    <property type="molecule type" value="Genomic_DNA"/>
</dbReference>